<sequence length="73" mass="8472">MINSKPVYLLGLSVDNEENEATNDESLEELFENDKSESEEYHYDWMCLAEIDLRVNIDSSTDLGTRDMDINHD</sequence>
<dbReference type="AlphaFoldDB" id="A0A2Z6SBG7"/>
<keyword evidence="2" id="KW-1185">Reference proteome</keyword>
<evidence type="ECO:0000313" key="2">
    <source>
        <dbReference type="Proteomes" id="UP000247702"/>
    </source>
</evidence>
<evidence type="ECO:0000313" key="1">
    <source>
        <dbReference type="EMBL" id="GBC07070.1"/>
    </source>
</evidence>
<name>A0A2Z6SBG7_9GLOM</name>
<comment type="caution">
    <text evidence="1">The sequence shown here is derived from an EMBL/GenBank/DDBJ whole genome shotgun (WGS) entry which is preliminary data.</text>
</comment>
<dbReference type="Proteomes" id="UP000247702">
    <property type="component" value="Unassembled WGS sequence"/>
</dbReference>
<gene>
    <name evidence="1" type="ORF">RclHR1_07220012</name>
</gene>
<dbReference type="EMBL" id="BEXD01004118">
    <property type="protein sequence ID" value="GBC07070.1"/>
    <property type="molecule type" value="Genomic_DNA"/>
</dbReference>
<reference evidence="1 2" key="1">
    <citation type="submission" date="2017-11" db="EMBL/GenBank/DDBJ databases">
        <title>The genome of Rhizophagus clarus HR1 reveals common genetic basis of auxotrophy among arbuscular mycorrhizal fungi.</title>
        <authorList>
            <person name="Kobayashi Y."/>
        </authorList>
    </citation>
    <scope>NUCLEOTIDE SEQUENCE [LARGE SCALE GENOMIC DNA]</scope>
    <source>
        <strain evidence="1 2">HR1</strain>
    </source>
</reference>
<protein>
    <submittedName>
        <fullName evidence="1">Uncharacterized protein</fullName>
    </submittedName>
</protein>
<accession>A0A2Z6SBG7</accession>
<proteinExistence type="predicted"/>
<organism evidence="1 2">
    <name type="scientific">Rhizophagus clarus</name>
    <dbReference type="NCBI Taxonomy" id="94130"/>
    <lineage>
        <taxon>Eukaryota</taxon>
        <taxon>Fungi</taxon>
        <taxon>Fungi incertae sedis</taxon>
        <taxon>Mucoromycota</taxon>
        <taxon>Glomeromycotina</taxon>
        <taxon>Glomeromycetes</taxon>
        <taxon>Glomerales</taxon>
        <taxon>Glomeraceae</taxon>
        <taxon>Rhizophagus</taxon>
    </lineage>
</organism>